<gene>
    <name evidence="4" type="ORF">JDV76_06280</name>
</gene>
<feature type="region of interest" description="Disordered" evidence="1">
    <location>
        <begin position="29"/>
        <end position="101"/>
    </location>
</feature>
<accession>A0ABS0VY96</accession>
<comment type="caution">
    <text evidence="4">The sequence shown here is derived from an EMBL/GenBank/DDBJ whole genome shotgun (WGS) entry which is preliminary data.</text>
</comment>
<organism evidence="4 5">
    <name type="scientific">Corynebacterium marambiense</name>
    <dbReference type="NCBI Taxonomy" id="2765364"/>
    <lineage>
        <taxon>Bacteria</taxon>
        <taxon>Bacillati</taxon>
        <taxon>Actinomycetota</taxon>
        <taxon>Actinomycetes</taxon>
        <taxon>Mycobacteriales</taxon>
        <taxon>Corynebacteriaceae</taxon>
        <taxon>Corynebacterium</taxon>
    </lineage>
</organism>
<proteinExistence type="predicted"/>
<evidence type="ECO:0000256" key="3">
    <source>
        <dbReference type="SAM" id="SignalP"/>
    </source>
</evidence>
<keyword evidence="5" id="KW-1185">Reference proteome</keyword>
<name>A0ABS0VY96_9CORY</name>
<evidence type="ECO:0000256" key="1">
    <source>
        <dbReference type="SAM" id="MobiDB-lite"/>
    </source>
</evidence>
<sequence length="147" mass="15012">MKLFSRSTAIAAATTFALAASSLTVPAWADDAPSSSQISGKTDSGSSDADKADGTNGDSDSKDDGTAKDSDPIADALRGSSDNSLSSGIGSSDETVYQNLDGDEVTGPKIAMVFTKIMQLIKTVVGIVSLISAAASLIELAKKYMPR</sequence>
<feature type="signal peptide" evidence="3">
    <location>
        <begin position="1"/>
        <end position="29"/>
    </location>
</feature>
<feature type="transmembrane region" description="Helical" evidence="2">
    <location>
        <begin position="120"/>
        <end position="141"/>
    </location>
</feature>
<dbReference type="Proteomes" id="UP000625574">
    <property type="component" value="Unassembled WGS sequence"/>
</dbReference>
<keyword evidence="2" id="KW-0472">Membrane</keyword>
<evidence type="ECO:0000256" key="2">
    <source>
        <dbReference type="SAM" id="Phobius"/>
    </source>
</evidence>
<evidence type="ECO:0000313" key="4">
    <source>
        <dbReference type="EMBL" id="MBI9000575.1"/>
    </source>
</evidence>
<dbReference type="EMBL" id="JAEIOT010000007">
    <property type="protein sequence ID" value="MBI9000575.1"/>
    <property type="molecule type" value="Genomic_DNA"/>
</dbReference>
<feature type="chain" id="PRO_5046974998" description="Secreted protein" evidence="3">
    <location>
        <begin position="30"/>
        <end position="147"/>
    </location>
</feature>
<evidence type="ECO:0000313" key="5">
    <source>
        <dbReference type="Proteomes" id="UP000625574"/>
    </source>
</evidence>
<feature type="compositionally biased region" description="Low complexity" evidence="1">
    <location>
        <begin position="79"/>
        <end position="92"/>
    </location>
</feature>
<reference evidence="4 5" key="1">
    <citation type="submission" date="2020-12" db="EMBL/GenBank/DDBJ databases">
        <title>Genome public.</title>
        <authorList>
            <person name="Sun Q."/>
        </authorList>
    </citation>
    <scope>NUCLEOTIDE SEQUENCE [LARGE SCALE GENOMIC DNA]</scope>
    <source>
        <strain evidence="4 5">CCM 8864</strain>
    </source>
</reference>
<dbReference type="RefSeq" id="WP_198736011.1">
    <property type="nucleotide sequence ID" value="NZ_JAEIOT010000007.1"/>
</dbReference>
<feature type="compositionally biased region" description="Basic and acidic residues" evidence="1">
    <location>
        <begin position="48"/>
        <end position="71"/>
    </location>
</feature>
<keyword evidence="2" id="KW-1133">Transmembrane helix</keyword>
<keyword evidence="2" id="KW-0812">Transmembrane</keyword>
<protein>
    <recommendedName>
        <fullName evidence="6">Secreted protein</fullName>
    </recommendedName>
</protein>
<keyword evidence="3" id="KW-0732">Signal</keyword>
<evidence type="ECO:0008006" key="6">
    <source>
        <dbReference type="Google" id="ProtNLM"/>
    </source>
</evidence>